<comment type="caution">
    <text evidence="1">The sequence shown here is derived from an EMBL/GenBank/DDBJ whole genome shotgun (WGS) entry which is preliminary data.</text>
</comment>
<accession>A0ABR1BVD4</accession>
<evidence type="ECO:0000313" key="2">
    <source>
        <dbReference type="Proteomes" id="UP001303046"/>
    </source>
</evidence>
<dbReference type="Proteomes" id="UP001303046">
    <property type="component" value="Unassembled WGS sequence"/>
</dbReference>
<gene>
    <name evidence="1" type="primary">Necator_chrI.g2351</name>
    <name evidence="1" type="ORF">RB195_006224</name>
</gene>
<protein>
    <submittedName>
        <fullName evidence="1">Uncharacterized protein</fullName>
    </submittedName>
</protein>
<evidence type="ECO:0000313" key="1">
    <source>
        <dbReference type="EMBL" id="KAK6729041.1"/>
    </source>
</evidence>
<reference evidence="1 2" key="1">
    <citation type="submission" date="2023-08" db="EMBL/GenBank/DDBJ databases">
        <title>A Necator americanus chromosomal reference genome.</title>
        <authorList>
            <person name="Ilik V."/>
            <person name="Petrzelkova K.J."/>
            <person name="Pardy F."/>
            <person name="Fuh T."/>
            <person name="Niatou-Singa F.S."/>
            <person name="Gouil Q."/>
            <person name="Baker L."/>
            <person name="Ritchie M.E."/>
            <person name="Jex A.R."/>
            <person name="Gazzola D."/>
            <person name="Li H."/>
            <person name="Toshio Fujiwara R."/>
            <person name="Zhan B."/>
            <person name="Aroian R.V."/>
            <person name="Pafco B."/>
            <person name="Schwarz E.M."/>
        </authorList>
    </citation>
    <scope>NUCLEOTIDE SEQUENCE [LARGE SCALE GENOMIC DNA]</scope>
    <source>
        <strain evidence="1 2">Aroian</strain>
        <tissue evidence="1">Whole animal</tissue>
    </source>
</reference>
<organism evidence="1 2">
    <name type="scientific">Necator americanus</name>
    <name type="common">Human hookworm</name>
    <dbReference type="NCBI Taxonomy" id="51031"/>
    <lineage>
        <taxon>Eukaryota</taxon>
        <taxon>Metazoa</taxon>
        <taxon>Ecdysozoa</taxon>
        <taxon>Nematoda</taxon>
        <taxon>Chromadorea</taxon>
        <taxon>Rhabditida</taxon>
        <taxon>Rhabditina</taxon>
        <taxon>Rhabditomorpha</taxon>
        <taxon>Strongyloidea</taxon>
        <taxon>Ancylostomatidae</taxon>
        <taxon>Bunostominae</taxon>
        <taxon>Necator</taxon>
    </lineage>
</organism>
<dbReference type="EMBL" id="JAVFWL010000001">
    <property type="protein sequence ID" value="KAK6729041.1"/>
    <property type="molecule type" value="Genomic_DNA"/>
</dbReference>
<keyword evidence="2" id="KW-1185">Reference proteome</keyword>
<proteinExistence type="predicted"/>
<name>A0ABR1BVD4_NECAM</name>
<sequence>MHWGHFSIQLFNPRQRSQARVYLPTTHPIMLYASKTRAAPSAVMKKLDYMERKLFRRMLGYFRQMVCHNEELYSEADIMYRRMAARKPSIFCPAL</sequence>